<feature type="region of interest" description="Disordered" evidence="2">
    <location>
        <begin position="541"/>
        <end position="584"/>
    </location>
</feature>
<organism evidence="4">
    <name type="scientific">Salvia splendens</name>
    <name type="common">Scarlet sage</name>
    <dbReference type="NCBI Taxonomy" id="180675"/>
    <lineage>
        <taxon>Eukaryota</taxon>
        <taxon>Viridiplantae</taxon>
        <taxon>Streptophyta</taxon>
        <taxon>Embryophyta</taxon>
        <taxon>Tracheophyta</taxon>
        <taxon>Spermatophyta</taxon>
        <taxon>Magnoliopsida</taxon>
        <taxon>eudicotyledons</taxon>
        <taxon>Gunneridae</taxon>
        <taxon>Pentapetalae</taxon>
        <taxon>asterids</taxon>
        <taxon>lamiids</taxon>
        <taxon>Lamiales</taxon>
        <taxon>Lamiaceae</taxon>
        <taxon>Nepetoideae</taxon>
        <taxon>Mentheae</taxon>
        <taxon>Salviinae</taxon>
        <taxon>Salvia</taxon>
        <taxon>Salvia subgen. Calosphace</taxon>
        <taxon>core Calosphace</taxon>
    </lineage>
</organism>
<reference evidence="4" key="2">
    <citation type="submission" date="2020-08" db="EMBL/GenBank/DDBJ databases">
        <title>Plant Genome Project.</title>
        <authorList>
            <person name="Zhang R.-G."/>
        </authorList>
    </citation>
    <scope>NUCLEOTIDE SEQUENCE</scope>
    <source>
        <strain evidence="4">Huo1</strain>
        <tissue evidence="4">Leaf</tissue>
    </source>
</reference>
<dbReference type="PANTHER" id="PTHR12181">
    <property type="entry name" value="LIPIN"/>
    <property type="match status" value="1"/>
</dbReference>
<feature type="domain" description="LNS2/PITP" evidence="3">
    <location>
        <begin position="677"/>
        <end position="835"/>
    </location>
</feature>
<evidence type="ECO:0000256" key="2">
    <source>
        <dbReference type="SAM" id="MobiDB-lite"/>
    </source>
</evidence>
<dbReference type="InterPro" id="IPR007651">
    <property type="entry name" value="Lipin_N"/>
</dbReference>
<sequence>MQAVGKLGSYISKSVYTVSGTFHPFGGAVDIIVVEQPDGSYKSSPWYVQFGKFQGVLKMKEKVVGISVNDVEADFNMHLDSKGEAFFLEDIEAAEEGECGASSPHSSGEETEGTPRWLMKSKNCTYDSGLFEPVVAEEKVLSRTNTHKSNFFGIFGRRSPTEEAIQGKEAHDANVEGSLEVAEMAADLLDLRWSINLGSPKCKKDDCEPLSDADTLKKVVKKRPLFDGSSHDEISPMKSNVEANGVTSEYTVSPSVDSVGEYTTLTKLEPVISALGLNKSDLQLSSVVSEATKSDTDIDDCIARLNSLSDANFSVEENGRDNSHSFYSSVELEGSSKEKIRPFCHKECREVCFYSGDYFTVVHEEKMSVSGGTSNGVPVDGHTILEDKDKIVYDPHIERCTVPPSVGASTVSEEDLCLFGDMDGLRPAGKRLELSEADHEGKEAADLLLMRRVAGQDTESSDAKCCSISSLEKSETNDYTNDVCLDPRILSSMSNDVRATEIGNVSIRTARSLPIMDSVSNTLEVTDPSHLSNASLYPDVDVCTEKDDQPPGAQRTAGEPPKPGYPPKSVDTLLGTGGKGHFRRSTATKIPDVTCSSEKASDLDISNGPSDVESGTNVTKVKGNKKKVKTLTPTSKQLQSLQLKEGKNMVIFTFSTSMLGKQQVDARIFLWRWDTKIVISDVDGTITRSDLLGQVMPLVGMDWSQTGVAHLFTAIKENGYQLLFLSARSISQSYITRQFLLNVKQDGKALPDGPVVISPDGLFPSLFREVVRRAPHEFKIACLEDIRSLFPRDRNPHPFYAGFGNRDTDEVSYIKVGIPLGKIFIINPKGEIAVNRHVETKSYTSLHALVKGMFPNMFTSEQVLDRLIETVEFPVSNKAYHEKRYCVSLLLTMPLLKTVELLWPFLHSLSPPFVFRKIQEPESGLLLQFGAYNDS</sequence>
<keyword evidence="5" id="KW-1185">Reference proteome</keyword>
<comment type="similarity">
    <text evidence="1">Belongs to the lipin family.</text>
</comment>
<evidence type="ECO:0000313" key="5">
    <source>
        <dbReference type="Proteomes" id="UP000298416"/>
    </source>
</evidence>
<dbReference type="Pfam" id="PF08235">
    <property type="entry name" value="LNS2"/>
    <property type="match status" value="1"/>
</dbReference>
<dbReference type="SMART" id="SM00775">
    <property type="entry name" value="LNS2"/>
    <property type="match status" value="1"/>
</dbReference>
<dbReference type="InterPro" id="IPR026058">
    <property type="entry name" value="LIPIN"/>
</dbReference>
<name>A0A8X8WV49_SALSN</name>
<comment type="caution">
    <text evidence="4">The sequence shown here is derived from an EMBL/GenBank/DDBJ whole genome shotgun (WGS) entry which is preliminary data.</text>
</comment>
<dbReference type="InterPro" id="IPR013209">
    <property type="entry name" value="LNS2"/>
</dbReference>
<dbReference type="AlphaFoldDB" id="A0A8X8WV49"/>
<gene>
    <name evidence="4" type="ORF">SASPL_134675</name>
</gene>
<accession>A0A8X8WV49</accession>
<reference evidence="4" key="1">
    <citation type="submission" date="2018-01" db="EMBL/GenBank/DDBJ databases">
        <authorList>
            <person name="Mao J.F."/>
        </authorList>
    </citation>
    <scope>NUCLEOTIDE SEQUENCE</scope>
    <source>
        <strain evidence="4">Huo1</strain>
        <tissue evidence="4">Leaf</tissue>
    </source>
</reference>
<dbReference type="Proteomes" id="UP000298416">
    <property type="component" value="Unassembled WGS sequence"/>
</dbReference>
<evidence type="ECO:0000256" key="1">
    <source>
        <dbReference type="ARBA" id="ARBA00005476"/>
    </source>
</evidence>
<dbReference type="EMBL" id="PNBA02000013">
    <property type="protein sequence ID" value="KAG6402480.1"/>
    <property type="molecule type" value="Genomic_DNA"/>
</dbReference>
<dbReference type="Pfam" id="PF04571">
    <property type="entry name" value="Lipin_N"/>
    <property type="match status" value="1"/>
</dbReference>
<dbReference type="PANTHER" id="PTHR12181:SF12">
    <property type="entry name" value="PHOSPHATIDATE PHOSPHATASE"/>
    <property type="match status" value="1"/>
</dbReference>
<evidence type="ECO:0000259" key="3">
    <source>
        <dbReference type="SMART" id="SM00775"/>
    </source>
</evidence>
<dbReference type="GO" id="GO:0008195">
    <property type="term" value="F:phosphatidate phosphatase activity"/>
    <property type="evidence" value="ECO:0007669"/>
    <property type="project" value="TreeGrafter"/>
</dbReference>
<dbReference type="SUPFAM" id="SSF56784">
    <property type="entry name" value="HAD-like"/>
    <property type="match status" value="1"/>
</dbReference>
<feature type="region of interest" description="Disordered" evidence="2">
    <location>
        <begin position="97"/>
        <end position="118"/>
    </location>
</feature>
<evidence type="ECO:0000313" key="4">
    <source>
        <dbReference type="EMBL" id="KAG6402480.1"/>
    </source>
</evidence>
<proteinExistence type="inferred from homology"/>
<protein>
    <recommendedName>
        <fullName evidence="3">LNS2/PITP domain-containing protein</fullName>
    </recommendedName>
</protein>
<dbReference type="InterPro" id="IPR036412">
    <property type="entry name" value="HAD-like_sf"/>
</dbReference>
<dbReference type="InterPro" id="IPR031315">
    <property type="entry name" value="LNS2/PITP"/>
</dbReference>